<evidence type="ECO:0000313" key="2">
    <source>
        <dbReference type="Proteomes" id="UP000315289"/>
    </source>
</evidence>
<protein>
    <recommendedName>
        <fullName evidence="3">PsbP C-terminal domain-containing protein</fullName>
    </recommendedName>
</protein>
<comment type="caution">
    <text evidence="1">The sequence shown here is derived from an EMBL/GenBank/DDBJ whole genome shotgun (WGS) entry which is preliminary data.</text>
</comment>
<organism evidence="1 2">
    <name type="scientific">Candidatus Nitrosocosmicus arcticus</name>
    <dbReference type="NCBI Taxonomy" id="2035267"/>
    <lineage>
        <taxon>Archaea</taxon>
        <taxon>Nitrososphaerota</taxon>
        <taxon>Nitrososphaeria</taxon>
        <taxon>Nitrososphaerales</taxon>
        <taxon>Nitrososphaeraceae</taxon>
        <taxon>Candidatus Nitrosocosmicus</taxon>
    </lineage>
</organism>
<evidence type="ECO:0000313" key="1">
    <source>
        <dbReference type="EMBL" id="TVP40715.1"/>
    </source>
</evidence>
<evidence type="ECO:0008006" key="3">
    <source>
        <dbReference type="Google" id="ProtNLM"/>
    </source>
</evidence>
<dbReference type="RefSeq" id="WP_144730207.1">
    <property type="nucleotide sequence ID" value="NZ_ML675582.1"/>
</dbReference>
<reference evidence="1 2" key="1">
    <citation type="journal article" date="2019" name="Front. Microbiol.">
        <title>Ammonia Oxidation by the Arctic Terrestrial Thaumarchaeote Candidatus Nitrosocosmicus arcticus Is Stimulated by Increasing Temperatures.</title>
        <authorList>
            <person name="Alves R.J.E."/>
            <person name="Kerou M."/>
            <person name="Zappe A."/>
            <person name="Bittner R."/>
            <person name="Abby S.S."/>
            <person name="Schmidt H.A."/>
            <person name="Pfeifer K."/>
            <person name="Schleper C."/>
        </authorList>
    </citation>
    <scope>NUCLEOTIDE SEQUENCE [LARGE SCALE GENOMIC DNA]</scope>
    <source>
        <strain evidence="1 2">Kfb</strain>
    </source>
</reference>
<accession>A0A557SVT3</accession>
<dbReference type="EMBL" id="VOAH01000006">
    <property type="protein sequence ID" value="TVP40715.1"/>
    <property type="molecule type" value="Genomic_DNA"/>
</dbReference>
<dbReference type="AlphaFoldDB" id="A0A557SVT3"/>
<gene>
    <name evidence="1" type="ORF">NARC_60102</name>
</gene>
<dbReference type="Proteomes" id="UP000315289">
    <property type="component" value="Unassembled WGS sequence"/>
</dbReference>
<dbReference type="OrthoDB" id="13976at2157"/>
<keyword evidence="2" id="KW-1185">Reference proteome</keyword>
<sequence>MLTFLGAGAVMVMILGLGTPTVFAQQTIQEWKTFYSPEYRFSLNYPTNESTTTITDNNSSDFQFGKQFSTPPINFTVMVKQSTMDPQEYTIAYSQKLPSYFDTLEGGKITPIVEDGVVGYLLRAINEQNGSWNYIISFSNNGYLYAFTFETPFNGSDIDQVNSIVDSIKFFD</sequence>
<proteinExistence type="predicted"/>
<name>A0A557SVT3_9ARCH</name>